<dbReference type="InterPro" id="IPR001753">
    <property type="entry name" value="Enoyl-CoA_hydra/iso"/>
</dbReference>
<keyword evidence="12" id="KW-1185">Reference proteome</keyword>
<dbReference type="GO" id="GO:0005739">
    <property type="term" value="C:mitochondrion"/>
    <property type="evidence" value="ECO:0007669"/>
    <property type="project" value="UniProtKB-SubCell"/>
</dbReference>
<dbReference type="GO" id="GO:0016836">
    <property type="term" value="F:hydro-lyase activity"/>
    <property type="evidence" value="ECO:0007669"/>
    <property type="project" value="TreeGrafter"/>
</dbReference>
<accession>A0A8E2J8P0</accession>
<keyword evidence="4" id="KW-0809">Transit peptide</keyword>
<evidence type="ECO:0000256" key="2">
    <source>
        <dbReference type="ARBA" id="ARBA00004685"/>
    </source>
</evidence>
<dbReference type="PROSITE" id="PS00166">
    <property type="entry name" value="ENOYL_COA_HYDRATASE"/>
    <property type="match status" value="1"/>
</dbReference>
<evidence type="ECO:0000313" key="12">
    <source>
        <dbReference type="Proteomes" id="UP000250266"/>
    </source>
</evidence>
<dbReference type="GO" id="GO:0006631">
    <property type="term" value="P:fatty acid metabolic process"/>
    <property type="evidence" value="ECO:0007669"/>
    <property type="project" value="UniProtKB-KW"/>
</dbReference>
<comment type="similarity">
    <text evidence="10">Belongs to the enoyl-CoA hydratase/isomerase family.</text>
</comment>
<evidence type="ECO:0000256" key="4">
    <source>
        <dbReference type="ARBA" id="ARBA00022946"/>
    </source>
</evidence>
<keyword evidence="5" id="KW-0843">Virulence</keyword>
<evidence type="ECO:0000256" key="7">
    <source>
        <dbReference type="ARBA" id="ARBA00023128"/>
    </source>
</evidence>
<evidence type="ECO:0000313" key="11">
    <source>
        <dbReference type="EMBL" id="OCK73430.1"/>
    </source>
</evidence>
<dbReference type="InterPro" id="IPR029045">
    <property type="entry name" value="ClpP/crotonase-like_dom_sf"/>
</dbReference>
<comment type="subcellular location">
    <subcellularLocation>
        <location evidence="1">Mitochondrion</location>
    </subcellularLocation>
</comment>
<comment type="pathway">
    <text evidence="2">Mycotoxin biosynthesis.</text>
</comment>
<evidence type="ECO:0000256" key="9">
    <source>
        <dbReference type="ARBA" id="ARBA00040545"/>
    </source>
</evidence>
<dbReference type="InterPro" id="IPR014748">
    <property type="entry name" value="Enoyl-CoA_hydra_C"/>
</dbReference>
<gene>
    <name evidence="11" type="ORF">K432DRAFT_364878</name>
</gene>
<dbReference type="CDD" id="cd06558">
    <property type="entry name" value="crotonase-like"/>
    <property type="match status" value="1"/>
</dbReference>
<protein>
    <recommendedName>
        <fullName evidence="9">Enoyl-CoA hydratase domain-containing protein 3, mitochondrial</fullName>
    </recommendedName>
</protein>
<dbReference type="Proteomes" id="UP000250266">
    <property type="component" value="Unassembled WGS sequence"/>
</dbReference>
<proteinExistence type="inferred from homology"/>
<dbReference type="EMBL" id="KV745780">
    <property type="protein sequence ID" value="OCK73430.1"/>
    <property type="molecule type" value="Genomic_DNA"/>
</dbReference>
<dbReference type="AlphaFoldDB" id="A0A8E2J8P0"/>
<dbReference type="OrthoDB" id="2139957at2759"/>
<dbReference type="Pfam" id="PF00378">
    <property type="entry name" value="ECH_1"/>
    <property type="match status" value="1"/>
</dbReference>
<dbReference type="InterPro" id="IPR052377">
    <property type="entry name" value="Mitochondrial_ECH-domain"/>
</dbReference>
<organism evidence="11 12">
    <name type="scientific">Lepidopterella palustris CBS 459.81</name>
    <dbReference type="NCBI Taxonomy" id="1314670"/>
    <lineage>
        <taxon>Eukaryota</taxon>
        <taxon>Fungi</taxon>
        <taxon>Dikarya</taxon>
        <taxon>Ascomycota</taxon>
        <taxon>Pezizomycotina</taxon>
        <taxon>Dothideomycetes</taxon>
        <taxon>Pleosporomycetidae</taxon>
        <taxon>Mytilinidiales</taxon>
        <taxon>Argynnaceae</taxon>
        <taxon>Lepidopterella</taxon>
    </lineage>
</organism>
<evidence type="ECO:0000256" key="6">
    <source>
        <dbReference type="ARBA" id="ARBA00023098"/>
    </source>
</evidence>
<dbReference type="InterPro" id="IPR018376">
    <property type="entry name" value="Enoyl-CoA_hyd/isom_CS"/>
</dbReference>
<dbReference type="PANTHER" id="PTHR43602:SF1">
    <property type="entry name" value="ENOYL-COA HYDRATASE DOMAIN-CONTAINING PROTEIN 3, MITOCHONDRIAL"/>
    <property type="match status" value="1"/>
</dbReference>
<dbReference type="Gene3D" id="3.90.226.10">
    <property type="entry name" value="2-enoyl-CoA Hydratase, Chain A, domain 1"/>
    <property type="match status" value="1"/>
</dbReference>
<evidence type="ECO:0000256" key="3">
    <source>
        <dbReference type="ARBA" id="ARBA00022832"/>
    </source>
</evidence>
<evidence type="ECO:0000256" key="5">
    <source>
        <dbReference type="ARBA" id="ARBA00023026"/>
    </source>
</evidence>
<evidence type="ECO:0000256" key="8">
    <source>
        <dbReference type="ARBA" id="ARBA00037410"/>
    </source>
</evidence>
<sequence>MRVPILPSRATYLHLVNPARRNALSLAVLRSLRTQLVGFNTSPSGELRTLPPFKPSLITSFEQEDPQYAWLLDGNVWRKEREGLPNVIVLRSEGPVFSSGHDLTELKSLSHDEVKETFVLCAEVMSLIRRSPALVVGVIQGLATAAGAQLALTTDFPIALASTKFSLPGATIGLPCTSPVTALSRRVNPALAYRMLATARSVRADQLGGAVDVVPDHQAPAEARVAEVVKRLAKGTAGQPAALSKWAFWTQLGITGEGGDGYEDAAAWAGRMMAVHARSEDAKEGIKAFLAKKKPDWKT</sequence>
<dbReference type="Gene3D" id="1.10.12.10">
    <property type="entry name" value="Lyase 2-enoyl-coa Hydratase, Chain A, domain 2"/>
    <property type="match status" value="1"/>
</dbReference>
<keyword evidence="3" id="KW-0276">Fatty acid metabolism</keyword>
<evidence type="ECO:0000256" key="1">
    <source>
        <dbReference type="ARBA" id="ARBA00004173"/>
    </source>
</evidence>
<comment type="function">
    <text evidence="8">May play a role in fatty acid biosynthesis and insulin sensitivity.</text>
</comment>
<evidence type="ECO:0000256" key="10">
    <source>
        <dbReference type="RuleBase" id="RU003707"/>
    </source>
</evidence>
<name>A0A8E2J8P0_9PEZI</name>
<dbReference type="PANTHER" id="PTHR43602">
    <property type="match status" value="1"/>
</dbReference>
<keyword evidence="7" id="KW-0496">Mitochondrion</keyword>
<dbReference type="SUPFAM" id="SSF52096">
    <property type="entry name" value="ClpP/crotonase"/>
    <property type="match status" value="1"/>
</dbReference>
<reference evidence="11 12" key="1">
    <citation type="journal article" date="2016" name="Nat. Commun.">
        <title>Ectomycorrhizal ecology is imprinted in the genome of the dominant symbiotic fungus Cenococcum geophilum.</title>
        <authorList>
            <consortium name="DOE Joint Genome Institute"/>
            <person name="Peter M."/>
            <person name="Kohler A."/>
            <person name="Ohm R.A."/>
            <person name="Kuo A."/>
            <person name="Krutzmann J."/>
            <person name="Morin E."/>
            <person name="Arend M."/>
            <person name="Barry K.W."/>
            <person name="Binder M."/>
            <person name="Choi C."/>
            <person name="Clum A."/>
            <person name="Copeland A."/>
            <person name="Grisel N."/>
            <person name="Haridas S."/>
            <person name="Kipfer T."/>
            <person name="LaButti K."/>
            <person name="Lindquist E."/>
            <person name="Lipzen A."/>
            <person name="Maire R."/>
            <person name="Meier B."/>
            <person name="Mihaltcheva S."/>
            <person name="Molinier V."/>
            <person name="Murat C."/>
            <person name="Poggeler S."/>
            <person name="Quandt C.A."/>
            <person name="Sperisen C."/>
            <person name="Tritt A."/>
            <person name="Tisserant E."/>
            <person name="Crous P.W."/>
            <person name="Henrissat B."/>
            <person name="Nehls U."/>
            <person name="Egli S."/>
            <person name="Spatafora J.W."/>
            <person name="Grigoriev I.V."/>
            <person name="Martin F.M."/>
        </authorList>
    </citation>
    <scope>NUCLEOTIDE SEQUENCE [LARGE SCALE GENOMIC DNA]</scope>
    <source>
        <strain evidence="11 12">CBS 459.81</strain>
    </source>
</reference>
<keyword evidence="6" id="KW-0443">Lipid metabolism</keyword>